<keyword evidence="1" id="KW-0175">Coiled coil</keyword>
<organism evidence="4 5">
    <name type="scientific">Coniella lustricola</name>
    <dbReference type="NCBI Taxonomy" id="2025994"/>
    <lineage>
        <taxon>Eukaryota</taxon>
        <taxon>Fungi</taxon>
        <taxon>Dikarya</taxon>
        <taxon>Ascomycota</taxon>
        <taxon>Pezizomycotina</taxon>
        <taxon>Sordariomycetes</taxon>
        <taxon>Sordariomycetidae</taxon>
        <taxon>Diaporthales</taxon>
        <taxon>Schizoparmaceae</taxon>
        <taxon>Coniella</taxon>
    </lineage>
</organism>
<dbReference type="Pfam" id="PF20994">
    <property type="entry name" value="CENPU"/>
    <property type="match status" value="1"/>
</dbReference>
<evidence type="ECO:0000256" key="1">
    <source>
        <dbReference type="SAM" id="Coils"/>
    </source>
</evidence>
<protein>
    <recommendedName>
        <fullName evidence="3">Inner kinetochore subunit AME1 domain-containing protein</fullName>
    </recommendedName>
</protein>
<sequence>MEQTREDRMRNRMRGAARHNVENADFGELFAIPAAAPQADLERETEPEPSDPSAALTQSPARGQQIAGGAKRTSPNTSAKRRRLNVGDIAAIPELSLPEPSSSRLRPAREPSKRIVSSDPYSISNAPTSAEQSEAGPDSSPPPPSPSQRNRATRKAAAPPLAAVQQIGAPPLLPPPPPPPPPHESSPLSAHRSEEVTESPAHAPGSGQRRRLRTGGAWDSSALLQSAMRSADNDTGTGFLPSSSPLSRKSRKSLAVISGLPRVNQTGLRRSTRLSDSPDDSPNELSSDPPATRKKMKGAGVGNFDPEKTIPEVAKSVRGDARSQLAAGNQEEDDLQAQEINDQSAAIHLSRKRQRRNAPASPPELSPDEAVEEPVAKRPRAVAARRPSPAHQRQPKSTRAAVKKPSTAARKQKTQKDGDDERPAVPVTVQRFTRLKKPDGSSDSEDVLSLDIPYANRSGVNAVDVLAQICEEIIGRSVAKQMDALNNAQDAATKKEHRIKYRALEAFQEQLRMQLLEQTIALDDLFILQKRVRDASREKLKLRARIMEIRAEREQVALRMDALRIKHDSESKVALHNIHLSAAMHDIDLAIEQGYAAAEPTPKEQQNAELANLELIISQIAEQVYSSGPGGGALNQIVSFNAFLERTAAVL</sequence>
<evidence type="ECO:0000256" key="2">
    <source>
        <dbReference type="SAM" id="MobiDB-lite"/>
    </source>
</evidence>
<accession>A0A2T2ZYU7</accession>
<feature type="compositionally biased region" description="Polar residues" evidence="2">
    <location>
        <begin position="119"/>
        <end position="132"/>
    </location>
</feature>
<feature type="compositionally biased region" description="Basic and acidic residues" evidence="2">
    <location>
        <begin position="414"/>
        <end position="423"/>
    </location>
</feature>
<feature type="compositionally biased region" description="Polar residues" evidence="2">
    <location>
        <begin position="222"/>
        <end position="236"/>
    </location>
</feature>
<evidence type="ECO:0000313" key="5">
    <source>
        <dbReference type="Proteomes" id="UP000241462"/>
    </source>
</evidence>
<gene>
    <name evidence="4" type="ORF">BD289DRAFT_86009</name>
</gene>
<proteinExistence type="predicted"/>
<name>A0A2T2ZYU7_9PEZI</name>
<dbReference type="InterPro" id="IPR048743">
    <property type="entry name" value="AME1"/>
</dbReference>
<feature type="domain" description="Inner kinetochore subunit AME1" evidence="3">
    <location>
        <begin position="455"/>
        <end position="646"/>
    </location>
</feature>
<feature type="region of interest" description="Disordered" evidence="2">
    <location>
        <begin position="1"/>
        <end position="427"/>
    </location>
</feature>
<dbReference type="Proteomes" id="UP000241462">
    <property type="component" value="Unassembled WGS sequence"/>
</dbReference>
<dbReference type="EMBL" id="KZ678554">
    <property type="protein sequence ID" value="PSR79799.1"/>
    <property type="molecule type" value="Genomic_DNA"/>
</dbReference>
<dbReference type="InParanoid" id="A0A2T2ZYU7"/>
<dbReference type="OrthoDB" id="5377952at2759"/>
<dbReference type="STRING" id="2025994.A0A2T2ZYU7"/>
<evidence type="ECO:0000259" key="3">
    <source>
        <dbReference type="Pfam" id="PF20994"/>
    </source>
</evidence>
<feature type="compositionally biased region" description="Basic and acidic residues" evidence="2">
    <location>
        <begin position="305"/>
        <end position="321"/>
    </location>
</feature>
<keyword evidence="5" id="KW-1185">Reference proteome</keyword>
<feature type="compositionally biased region" description="Basic and acidic residues" evidence="2">
    <location>
        <begin position="1"/>
        <end position="10"/>
    </location>
</feature>
<feature type="compositionally biased region" description="Low complexity" evidence="2">
    <location>
        <begin position="93"/>
        <end position="105"/>
    </location>
</feature>
<feature type="coiled-coil region" evidence="1">
    <location>
        <begin position="532"/>
        <end position="566"/>
    </location>
</feature>
<feature type="compositionally biased region" description="Low complexity" evidence="2">
    <location>
        <begin position="381"/>
        <end position="390"/>
    </location>
</feature>
<feature type="compositionally biased region" description="Pro residues" evidence="2">
    <location>
        <begin position="171"/>
        <end position="184"/>
    </location>
</feature>
<dbReference type="AlphaFoldDB" id="A0A2T2ZYU7"/>
<evidence type="ECO:0000313" key="4">
    <source>
        <dbReference type="EMBL" id="PSR79799.1"/>
    </source>
</evidence>
<reference evidence="4 5" key="1">
    <citation type="journal article" date="2018" name="Mycol. Prog.">
        <title>Coniella lustricola, a new species from submerged detritus.</title>
        <authorList>
            <person name="Raudabaugh D.B."/>
            <person name="Iturriaga T."/>
            <person name="Carver A."/>
            <person name="Mondo S."/>
            <person name="Pangilinan J."/>
            <person name="Lipzen A."/>
            <person name="He G."/>
            <person name="Amirebrahimi M."/>
            <person name="Grigoriev I.V."/>
            <person name="Miller A.N."/>
        </authorList>
    </citation>
    <scope>NUCLEOTIDE SEQUENCE [LARGE SCALE GENOMIC DNA]</scope>
    <source>
        <strain evidence="4 5">B22-T-1</strain>
    </source>
</reference>